<keyword evidence="5" id="KW-0597">Phosphoprotein</keyword>
<evidence type="ECO:0000256" key="1">
    <source>
        <dbReference type="ARBA" id="ARBA00000085"/>
    </source>
</evidence>
<dbReference type="GO" id="GO:0000155">
    <property type="term" value="F:phosphorelay sensor kinase activity"/>
    <property type="evidence" value="ECO:0007669"/>
    <property type="project" value="TreeGrafter"/>
</dbReference>
<dbReference type="SUPFAM" id="SSF55874">
    <property type="entry name" value="ATPase domain of HSP90 chaperone/DNA topoisomerase II/histidine kinase"/>
    <property type="match status" value="1"/>
</dbReference>
<comment type="subcellular location">
    <subcellularLocation>
        <location evidence="2">Cell membrane</location>
    </subcellularLocation>
</comment>
<dbReference type="STRING" id="407022.SAMN05661044_01523"/>
<dbReference type="InterPro" id="IPR004358">
    <property type="entry name" value="Sig_transdc_His_kin-like_C"/>
</dbReference>
<dbReference type="GO" id="GO:0005886">
    <property type="term" value="C:plasma membrane"/>
    <property type="evidence" value="ECO:0007669"/>
    <property type="project" value="UniProtKB-SubCell"/>
</dbReference>
<keyword evidence="14" id="KW-1185">Reference proteome</keyword>
<reference evidence="14" key="1">
    <citation type="submission" date="2016-10" db="EMBL/GenBank/DDBJ databases">
        <authorList>
            <person name="Varghese N."/>
            <person name="Submissions S."/>
        </authorList>
    </citation>
    <scope>NUCLEOTIDE SEQUENCE [LARGE SCALE GENOMIC DNA]</scope>
    <source>
        <strain evidence="14">DSM 18733</strain>
    </source>
</reference>
<evidence type="ECO:0000256" key="5">
    <source>
        <dbReference type="ARBA" id="ARBA00022553"/>
    </source>
</evidence>
<evidence type="ECO:0000256" key="9">
    <source>
        <dbReference type="ARBA" id="ARBA00022840"/>
    </source>
</evidence>
<evidence type="ECO:0000256" key="7">
    <source>
        <dbReference type="ARBA" id="ARBA00022741"/>
    </source>
</evidence>
<dbReference type="FunFam" id="3.30.565.10:FF:000023">
    <property type="entry name" value="PAS domain-containing sensor histidine kinase"/>
    <property type="match status" value="1"/>
</dbReference>
<evidence type="ECO:0000256" key="3">
    <source>
        <dbReference type="ARBA" id="ARBA00012438"/>
    </source>
</evidence>
<dbReference type="InterPro" id="IPR036890">
    <property type="entry name" value="HATPase_C_sf"/>
</dbReference>
<dbReference type="RefSeq" id="WP_162276555.1">
    <property type="nucleotide sequence ID" value="NZ_FOAF01000001.1"/>
</dbReference>
<dbReference type="PANTHER" id="PTHR43547">
    <property type="entry name" value="TWO-COMPONENT HISTIDINE KINASE"/>
    <property type="match status" value="1"/>
</dbReference>
<dbReference type="EC" id="2.7.13.3" evidence="3"/>
<dbReference type="InterPro" id="IPR005467">
    <property type="entry name" value="His_kinase_dom"/>
</dbReference>
<keyword evidence="11" id="KW-0472">Membrane</keyword>
<comment type="catalytic activity">
    <reaction evidence="1">
        <text>ATP + protein L-histidine = ADP + protein N-phospho-L-histidine.</text>
        <dbReference type="EC" id="2.7.13.3"/>
    </reaction>
</comment>
<dbReference type="PROSITE" id="PS50109">
    <property type="entry name" value="HIS_KIN"/>
    <property type="match status" value="1"/>
</dbReference>
<proteinExistence type="predicted"/>
<evidence type="ECO:0000256" key="11">
    <source>
        <dbReference type="ARBA" id="ARBA00023136"/>
    </source>
</evidence>
<dbReference type="Proteomes" id="UP000199421">
    <property type="component" value="Unassembled WGS sequence"/>
</dbReference>
<dbReference type="AlphaFoldDB" id="A0A1H7L0I1"/>
<keyword evidence="8 13" id="KW-0418">Kinase</keyword>
<organism evidence="13 14">
    <name type="scientific">Olivibacter domesticus</name>
    <name type="common">Pseudosphingobacterium domesticum</name>
    <dbReference type="NCBI Taxonomy" id="407022"/>
    <lineage>
        <taxon>Bacteria</taxon>
        <taxon>Pseudomonadati</taxon>
        <taxon>Bacteroidota</taxon>
        <taxon>Sphingobacteriia</taxon>
        <taxon>Sphingobacteriales</taxon>
        <taxon>Sphingobacteriaceae</taxon>
        <taxon>Olivibacter</taxon>
    </lineage>
</organism>
<evidence type="ECO:0000256" key="10">
    <source>
        <dbReference type="ARBA" id="ARBA00023012"/>
    </source>
</evidence>
<dbReference type="EMBL" id="FOAF01000001">
    <property type="protein sequence ID" value="SEK92573.1"/>
    <property type="molecule type" value="Genomic_DNA"/>
</dbReference>
<accession>A0A1H7L0I1</accession>
<dbReference type="Gene3D" id="3.30.565.10">
    <property type="entry name" value="Histidine kinase-like ATPase, C-terminal domain"/>
    <property type="match status" value="1"/>
</dbReference>
<sequence>MSDLFDISRIEGGKLHFDIEVFELKELLIDVIETFHHNITTHSIVLEDQSRNTSIEADKQRIEQVLINLISNAIKYSPKANKVFVKLEDSEEVLSIKILDKGMGLTVDQQRQIFTRFYRAENKSGISGLGLGLYLTKEIIDRHSGSIAVNSTFGKGSEFIVTLPKRRKTNH</sequence>
<dbReference type="InterPro" id="IPR003594">
    <property type="entry name" value="HATPase_dom"/>
</dbReference>
<keyword evidence="9" id="KW-0067">ATP-binding</keyword>
<dbReference type="CDD" id="cd00075">
    <property type="entry name" value="HATPase"/>
    <property type="match status" value="1"/>
</dbReference>
<evidence type="ECO:0000313" key="13">
    <source>
        <dbReference type="EMBL" id="SEK92573.1"/>
    </source>
</evidence>
<keyword evidence="7" id="KW-0547">Nucleotide-binding</keyword>
<evidence type="ECO:0000256" key="4">
    <source>
        <dbReference type="ARBA" id="ARBA00022475"/>
    </source>
</evidence>
<feature type="domain" description="Histidine kinase" evidence="12">
    <location>
        <begin position="1"/>
        <end position="167"/>
    </location>
</feature>
<protein>
    <recommendedName>
        <fullName evidence="3">histidine kinase</fullName>
        <ecNumber evidence="3">2.7.13.3</ecNumber>
    </recommendedName>
</protein>
<dbReference type="GO" id="GO:0005524">
    <property type="term" value="F:ATP binding"/>
    <property type="evidence" value="ECO:0007669"/>
    <property type="project" value="UniProtKB-KW"/>
</dbReference>
<dbReference type="PRINTS" id="PR00344">
    <property type="entry name" value="BCTRLSENSOR"/>
</dbReference>
<evidence type="ECO:0000256" key="2">
    <source>
        <dbReference type="ARBA" id="ARBA00004236"/>
    </source>
</evidence>
<keyword evidence="4" id="KW-1003">Cell membrane</keyword>
<keyword evidence="10" id="KW-0902">Two-component regulatory system</keyword>
<name>A0A1H7L0I1_OLID1</name>
<evidence type="ECO:0000313" key="14">
    <source>
        <dbReference type="Proteomes" id="UP000199421"/>
    </source>
</evidence>
<evidence type="ECO:0000259" key="12">
    <source>
        <dbReference type="PROSITE" id="PS50109"/>
    </source>
</evidence>
<dbReference type="PANTHER" id="PTHR43547:SF2">
    <property type="entry name" value="HYBRID SIGNAL TRANSDUCTION HISTIDINE KINASE C"/>
    <property type="match status" value="1"/>
</dbReference>
<gene>
    <name evidence="13" type="ORF">SAMN05661044_01523</name>
</gene>
<keyword evidence="6" id="KW-0808">Transferase</keyword>
<dbReference type="Pfam" id="PF02518">
    <property type="entry name" value="HATPase_c"/>
    <property type="match status" value="1"/>
</dbReference>
<evidence type="ECO:0000256" key="6">
    <source>
        <dbReference type="ARBA" id="ARBA00022679"/>
    </source>
</evidence>
<evidence type="ECO:0000256" key="8">
    <source>
        <dbReference type="ARBA" id="ARBA00022777"/>
    </source>
</evidence>
<dbReference type="SMART" id="SM00387">
    <property type="entry name" value="HATPase_c"/>
    <property type="match status" value="1"/>
</dbReference>